<dbReference type="Gene3D" id="3.60.15.10">
    <property type="entry name" value="Ribonuclease Z/Hydroxyacylglutathione hydrolase-like"/>
    <property type="match status" value="1"/>
</dbReference>
<organism evidence="2 3">
    <name type="scientific">Candidatus Berkelbacteria bacterium Gr01-1014_85</name>
    <dbReference type="NCBI Taxonomy" id="2017150"/>
    <lineage>
        <taxon>Bacteria</taxon>
        <taxon>Candidatus Berkelbacteria</taxon>
    </lineage>
</organism>
<evidence type="ECO:0000259" key="1">
    <source>
        <dbReference type="SMART" id="SM00849"/>
    </source>
</evidence>
<gene>
    <name evidence="2" type="ORF">CEO22_262</name>
</gene>
<dbReference type="PANTHER" id="PTHR30619:SF1">
    <property type="entry name" value="RECOMBINATION PROTEIN 2"/>
    <property type="match status" value="1"/>
</dbReference>
<name>A0A554JCA1_9BACT</name>
<dbReference type="Pfam" id="PF00753">
    <property type="entry name" value="Lactamase_B"/>
    <property type="match status" value="1"/>
</dbReference>
<dbReference type="SUPFAM" id="SSF56281">
    <property type="entry name" value="Metallo-hydrolase/oxidoreductase"/>
    <property type="match status" value="1"/>
</dbReference>
<comment type="caution">
    <text evidence="2">The sequence shown here is derived from an EMBL/GenBank/DDBJ whole genome shotgun (WGS) entry which is preliminary data.</text>
</comment>
<reference evidence="2 3" key="1">
    <citation type="submission" date="2017-08" db="EMBL/GenBank/DDBJ databases">
        <title>Mechanisms for carbon and nitrogen cycling indicate functional differentiation within the Candidate Phyla Radiation.</title>
        <authorList>
            <person name="Danczak R.E."/>
            <person name="Johnston M.D."/>
            <person name="Kenah C."/>
            <person name="Slattery M."/>
            <person name="Wrighton K.C."/>
            <person name="Wilkins M.J."/>
        </authorList>
    </citation>
    <scope>NUCLEOTIDE SEQUENCE [LARGE SCALE GENOMIC DNA]</scope>
    <source>
        <strain evidence="2">Gr01-1014_85</strain>
    </source>
</reference>
<dbReference type="Proteomes" id="UP000316253">
    <property type="component" value="Unassembled WGS sequence"/>
</dbReference>
<proteinExistence type="predicted"/>
<dbReference type="EMBL" id="VMFD01000019">
    <property type="protein sequence ID" value="TSC65992.1"/>
    <property type="molecule type" value="Genomic_DNA"/>
</dbReference>
<dbReference type="InterPro" id="IPR052159">
    <property type="entry name" value="Competence_DNA_uptake"/>
</dbReference>
<dbReference type="InterPro" id="IPR036866">
    <property type="entry name" value="RibonucZ/Hydroxyglut_hydro"/>
</dbReference>
<dbReference type="GO" id="GO:0016787">
    <property type="term" value="F:hydrolase activity"/>
    <property type="evidence" value="ECO:0007669"/>
    <property type="project" value="UniProtKB-KW"/>
</dbReference>
<protein>
    <submittedName>
        <fullName evidence="2">Putative metallo-beta-lactamase superfamily hydrolase</fullName>
    </submittedName>
</protein>
<sequence>MTLLGFALEFGVLTPELRLKSTLTPLEYPILRTIDVGQGDAILIEIDTDRQILIDVGPSQSQLVTELRQWLEPGEKIELLVISHLHADHLGGLEELLQSYGIDSYLVAGNLATTLTATAALNELTLTSAVRLIAEAGQTIDFEPVKLTVLAPPDSFEGQSLDQAHEATIVLRVEFESQSALLTGDLESDNEAELLARYQGTPELDIDYLKVSHHGSQTSTNLDWLAATTPEIAAISIGRLNRYGHPHQATLDRLREAGVRLYRTDQNGTISTSLAEPSLFTQTTK</sequence>
<dbReference type="AlphaFoldDB" id="A0A554JCA1"/>
<evidence type="ECO:0000313" key="2">
    <source>
        <dbReference type="EMBL" id="TSC65992.1"/>
    </source>
</evidence>
<evidence type="ECO:0000313" key="3">
    <source>
        <dbReference type="Proteomes" id="UP000316253"/>
    </source>
</evidence>
<keyword evidence="2" id="KW-0378">Hydrolase</keyword>
<dbReference type="InterPro" id="IPR035681">
    <property type="entry name" value="ComA-like_MBL"/>
</dbReference>
<accession>A0A554JCA1</accession>
<dbReference type="SMART" id="SM00849">
    <property type="entry name" value="Lactamase_B"/>
    <property type="match status" value="1"/>
</dbReference>
<dbReference type="PANTHER" id="PTHR30619">
    <property type="entry name" value="DNA INTERNALIZATION/COMPETENCE PROTEIN COMEC/REC2"/>
    <property type="match status" value="1"/>
</dbReference>
<dbReference type="InterPro" id="IPR001279">
    <property type="entry name" value="Metallo-B-lactamas"/>
</dbReference>
<dbReference type="CDD" id="cd07731">
    <property type="entry name" value="ComA-like_MBL-fold"/>
    <property type="match status" value="1"/>
</dbReference>
<feature type="domain" description="Metallo-beta-lactamase" evidence="1">
    <location>
        <begin position="38"/>
        <end position="213"/>
    </location>
</feature>